<reference evidence="1" key="1">
    <citation type="submission" date="2024-07" db="EMBL/GenBank/DDBJ databases">
        <authorList>
            <person name="Yu S.T."/>
        </authorList>
    </citation>
    <scope>NUCLEOTIDE SEQUENCE</scope>
    <source>
        <strain evidence="1">R28</strain>
    </source>
</reference>
<evidence type="ECO:0000313" key="1">
    <source>
        <dbReference type="EMBL" id="XDQ39794.1"/>
    </source>
</evidence>
<dbReference type="RefSeq" id="WP_369174506.1">
    <property type="nucleotide sequence ID" value="NZ_CP163439.1"/>
</dbReference>
<dbReference type="AlphaFoldDB" id="A0AB39QB93"/>
<protein>
    <submittedName>
        <fullName evidence="1">Uncharacterized protein</fullName>
    </submittedName>
</protein>
<dbReference type="SUPFAM" id="SSF53756">
    <property type="entry name" value="UDP-Glycosyltransferase/glycogen phosphorylase"/>
    <property type="match status" value="1"/>
</dbReference>
<dbReference type="EMBL" id="CP163439">
    <property type="protein sequence ID" value="XDQ39794.1"/>
    <property type="molecule type" value="Genomic_DNA"/>
</dbReference>
<name>A0AB39QB93_9ACTN</name>
<organism evidence="1">
    <name type="scientific">Streptomyces sp. R28</name>
    <dbReference type="NCBI Taxonomy" id="3238628"/>
    <lineage>
        <taxon>Bacteria</taxon>
        <taxon>Bacillati</taxon>
        <taxon>Actinomycetota</taxon>
        <taxon>Actinomycetes</taxon>
        <taxon>Kitasatosporales</taxon>
        <taxon>Streptomycetaceae</taxon>
        <taxon>Streptomyces</taxon>
    </lineage>
</organism>
<gene>
    <name evidence="1" type="ORF">AB5J49_44180</name>
</gene>
<proteinExistence type="predicted"/>
<sequence>MTQEAFGERRHVAVFSDPEHGQELPMLALIEELVRRGFRVTWATGSELAARLAISGATEDGWDVVGFLDDSSSPAALARGYFADDLPDVVIYDKTANAVAAAIEPRAAREIELVQDEFVDDEFIDFLTRFGLAFVSGGPGLYRLVPACLQRSARHRGHR</sequence>
<accession>A0AB39QB93</accession>
<dbReference type="Gene3D" id="3.40.50.2000">
    <property type="entry name" value="Glycogen Phosphorylase B"/>
    <property type="match status" value="1"/>
</dbReference>